<dbReference type="Gene3D" id="3.30.379.10">
    <property type="entry name" value="Chitobiase/beta-hexosaminidase domain 2-like"/>
    <property type="match status" value="2"/>
</dbReference>
<evidence type="ECO:0000256" key="8">
    <source>
        <dbReference type="SAM" id="MobiDB-lite"/>
    </source>
</evidence>
<keyword evidence="7" id="KW-0326">Glycosidase</keyword>
<dbReference type="PANTHER" id="PTHR22600:SF26">
    <property type="entry name" value="BETA-N-ACETYLHEXOSAMINIDASE"/>
    <property type="match status" value="1"/>
</dbReference>
<reference evidence="12 13" key="1">
    <citation type="submission" date="2024-05" db="EMBL/GenBank/DDBJ databases">
        <authorList>
            <person name="Wallberg A."/>
        </authorList>
    </citation>
    <scope>NUCLEOTIDE SEQUENCE [LARGE SCALE GENOMIC DNA]</scope>
</reference>
<dbReference type="PANTHER" id="PTHR22600">
    <property type="entry name" value="BETA-HEXOSAMINIDASE"/>
    <property type="match status" value="1"/>
</dbReference>
<dbReference type="GO" id="GO:0005886">
    <property type="term" value="C:plasma membrane"/>
    <property type="evidence" value="ECO:0007669"/>
    <property type="project" value="TreeGrafter"/>
</dbReference>
<feature type="non-terminal residue" evidence="12">
    <location>
        <position position="1"/>
    </location>
</feature>
<evidence type="ECO:0000256" key="2">
    <source>
        <dbReference type="ARBA" id="ARBA00006285"/>
    </source>
</evidence>
<feature type="transmembrane region" description="Helical" evidence="9">
    <location>
        <begin position="15"/>
        <end position="37"/>
    </location>
</feature>
<evidence type="ECO:0000256" key="5">
    <source>
        <dbReference type="ARBA" id="ARBA00022801"/>
    </source>
</evidence>
<keyword evidence="5" id="KW-0378">Hydrolase</keyword>
<evidence type="ECO:0000256" key="4">
    <source>
        <dbReference type="ARBA" id="ARBA00022729"/>
    </source>
</evidence>
<dbReference type="Pfam" id="PF14845">
    <property type="entry name" value="Glycohydro_20b2"/>
    <property type="match status" value="1"/>
</dbReference>
<name>A0AAV2RK07_MEGNR</name>
<accession>A0AAV2RK07</accession>
<dbReference type="InterPro" id="IPR029019">
    <property type="entry name" value="HEX_eukaryotic_N"/>
</dbReference>
<evidence type="ECO:0000313" key="12">
    <source>
        <dbReference type="EMBL" id="CAL4125344.1"/>
    </source>
</evidence>
<keyword evidence="9" id="KW-0472">Membrane</keyword>
<dbReference type="InterPro" id="IPR029018">
    <property type="entry name" value="Hex-like_dom2"/>
</dbReference>
<comment type="similarity">
    <text evidence="2">Belongs to the glycosyl hydrolase 20 family.</text>
</comment>
<evidence type="ECO:0000256" key="1">
    <source>
        <dbReference type="ARBA" id="ARBA00001231"/>
    </source>
</evidence>
<evidence type="ECO:0000256" key="6">
    <source>
        <dbReference type="ARBA" id="ARBA00023180"/>
    </source>
</evidence>
<keyword evidence="9" id="KW-1133">Transmembrane helix</keyword>
<dbReference type="Pfam" id="PF00728">
    <property type="entry name" value="Glyco_hydro_20"/>
    <property type="match status" value="1"/>
</dbReference>
<dbReference type="GO" id="GO:0030203">
    <property type="term" value="P:glycosaminoglycan metabolic process"/>
    <property type="evidence" value="ECO:0007669"/>
    <property type="project" value="TreeGrafter"/>
</dbReference>
<dbReference type="InterPro" id="IPR025705">
    <property type="entry name" value="Beta_hexosaminidase_sua/sub"/>
</dbReference>
<keyword evidence="13" id="KW-1185">Reference proteome</keyword>
<evidence type="ECO:0000256" key="9">
    <source>
        <dbReference type="SAM" id="Phobius"/>
    </source>
</evidence>
<dbReference type="AlphaFoldDB" id="A0AAV2RK07"/>
<keyword evidence="9" id="KW-0812">Transmembrane</keyword>
<dbReference type="InterPro" id="IPR017853">
    <property type="entry name" value="GH"/>
</dbReference>
<feature type="domain" description="Beta-hexosaminidase eukaryotic type N-terminal" evidence="11">
    <location>
        <begin position="202"/>
        <end position="312"/>
    </location>
</feature>
<evidence type="ECO:0000259" key="10">
    <source>
        <dbReference type="Pfam" id="PF00728"/>
    </source>
</evidence>
<protein>
    <recommendedName>
        <fullName evidence="3">beta-N-acetylhexosaminidase</fullName>
        <ecNumber evidence="3">3.2.1.52</ecNumber>
    </recommendedName>
</protein>
<keyword evidence="6" id="KW-0325">Glycoprotein</keyword>
<dbReference type="EMBL" id="CAXKWB010023507">
    <property type="protein sequence ID" value="CAL4125344.1"/>
    <property type="molecule type" value="Genomic_DNA"/>
</dbReference>
<evidence type="ECO:0000256" key="7">
    <source>
        <dbReference type="ARBA" id="ARBA00023295"/>
    </source>
</evidence>
<dbReference type="InterPro" id="IPR015883">
    <property type="entry name" value="Glyco_hydro_20_cat"/>
</dbReference>
<dbReference type="Gene3D" id="3.20.20.80">
    <property type="entry name" value="Glycosidases"/>
    <property type="match status" value="1"/>
</dbReference>
<dbReference type="Proteomes" id="UP001497623">
    <property type="component" value="Unassembled WGS sequence"/>
</dbReference>
<dbReference type="FunFam" id="3.20.20.80:FF:000063">
    <property type="entry name" value="Beta-hexosaminidase"/>
    <property type="match status" value="1"/>
</dbReference>
<evidence type="ECO:0000313" key="13">
    <source>
        <dbReference type="Proteomes" id="UP001497623"/>
    </source>
</evidence>
<feature type="domain" description="Glycoside hydrolase family 20 catalytic" evidence="10">
    <location>
        <begin position="336"/>
        <end position="704"/>
    </location>
</feature>
<dbReference type="PRINTS" id="PR00738">
    <property type="entry name" value="GLHYDRLASE20"/>
</dbReference>
<comment type="caution">
    <text evidence="12">The sequence shown here is derived from an EMBL/GenBank/DDBJ whole genome shotgun (WGS) entry which is preliminary data.</text>
</comment>
<feature type="compositionally biased region" description="Polar residues" evidence="8">
    <location>
        <begin position="209"/>
        <end position="226"/>
    </location>
</feature>
<keyword evidence="4" id="KW-0732">Signal</keyword>
<sequence>QHQFRGYGGREQEEVLGLVVMKVLVGLVTLVAAVAAVEPYFRMPSPYTYSCIQEKCIREEFNSPTENKQRQQQDQQKYTTLSECSLVCGQYGSMWPRPSGDVTLAPETTPFLPQNIRFTKVSASNPQVEEMLQEQAHYFQRNLHFMHPDYRQRDKEPFTEYQEEKYRKADREYKQSERRFRGDRFEDENESVARFDLFELSSKLRRQNPESQSQSNRQNFESQFRNQEQRRGREQMRYERISPFNKQQASPIAEKRSFEVEVTVTGPETQLRIDTDESYDLAVQTVGDTTTATIIASTYYGARHALESLSQLIAYNELSNSLQVIKTAKISDEPAFKYRGLMLDTGRNFYPKEEIMSLLDTMSTNKLNTFHWHISDAASFPLYSQRQPQMSYYGSYGPSKVYYPQDIREIVEYANQRGIRVIPEIDTPAHAGAGWNFGEQEGKGKLVLCNDPEDVWFNMCKEPPCGQLNPVNPEVYGVLKNLYSDILEAFNPEFVHMGGDDTSFKCWTNSPEISNYLTQQSKEVNSRELFELWNTFQTTAFAKLYESVEETGVSKQVTPMVYSSSFVKNYIDPKDYIVQLTEKVDSTEIQQYIAKGYKVVFSNTDIWSLEGPAPSWVSQASTYNRDAPRPSWKQVYENSPLDILTGLGVQNARKRSDPSQLGQQTPVDQVLGGEALVRSYETDAESIQSTVWPRGAALAERLWADPIPTPYQADRAESRMAAHRERMVNRGTRAETFQPEYCFQNQNSCYTQEEYQSRQEKNEPLTQATQA</sequence>
<organism evidence="12 13">
    <name type="scientific">Meganyctiphanes norvegica</name>
    <name type="common">Northern krill</name>
    <name type="synonym">Thysanopoda norvegica</name>
    <dbReference type="NCBI Taxonomy" id="48144"/>
    <lineage>
        <taxon>Eukaryota</taxon>
        <taxon>Metazoa</taxon>
        <taxon>Ecdysozoa</taxon>
        <taxon>Arthropoda</taxon>
        <taxon>Crustacea</taxon>
        <taxon>Multicrustacea</taxon>
        <taxon>Malacostraca</taxon>
        <taxon>Eumalacostraca</taxon>
        <taxon>Eucarida</taxon>
        <taxon>Euphausiacea</taxon>
        <taxon>Euphausiidae</taxon>
        <taxon>Meganyctiphanes</taxon>
    </lineage>
</organism>
<evidence type="ECO:0000256" key="3">
    <source>
        <dbReference type="ARBA" id="ARBA00012663"/>
    </source>
</evidence>
<proteinExistence type="inferred from homology"/>
<dbReference type="GO" id="GO:0016231">
    <property type="term" value="F:beta-N-acetylglucosaminidase activity"/>
    <property type="evidence" value="ECO:0007669"/>
    <property type="project" value="TreeGrafter"/>
</dbReference>
<dbReference type="SUPFAM" id="SSF55545">
    <property type="entry name" value="beta-N-acetylhexosaminidase-like domain"/>
    <property type="match status" value="1"/>
</dbReference>
<dbReference type="GO" id="GO:0005975">
    <property type="term" value="P:carbohydrate metabolic process"/>
    <property type="evidence" value="ECO:0007669"/>
    <property type="project" value="InterPro"/>
</dbReference>
<feature type="region of interest" description="Disordered" evidence="8">
    <location>
        <begin position="204"/>
        <end position="235"/>
    </location>
</feature>
<gene>
    <name evidence="12" type="ORF">MNOR_LOCUS25068</name>
</gene>
<comment type="catalytic activity">
    <reaction evidence="1">
        <text>Hydrolysis of terminal non-reducing N-acetyl-D-hexosamine residues in N-acetyl-beta-D-hexosaminides.</text>
        <dbReference type="EC" id="3.2.1.52"/>
    </reaction>
</comment>
<dbReference type="EC" id="3.2.1.52" evidence="3"/>
<dbReference type="SUPFAM" id="SSF51445">
    <property type="entry name" value="(Trans)glycosidases"/>
    <property type="match status" value="1"/>
</dbReference>
<evidence type="ECO:0000259" key="11">
    <source>
        <dbReference type="Pfam" id="PF14845"/>
    </source>
</evidence>